<dbReference type="Pfam" id="PF02082">
    <property type="entry name" value="Rrf2"/>
    <property type="match status" value="1"/>
</dbReference>
<gene>
    <name evidence="4" type="ORF">L2716_14855</name>
</gene>
<dbReference type="PROSITE" id="PS01332">
    <property type="entry name" value="HTH_RRF2_1"/>
    <property type="match status" value="1"/>
</dbReference>
<dbReference type="Gene3D" id="1.10.10.10">
    <property type="entry name" value="Winged helix-like DNA-binding domain superfamily/Winged helix DNA-binding domain"/>
    <property type="match status" value="1"/>
</dbReference>
<evidence type="ECO:0000256" key="3">
    <source>
        <dbReference type="ARBA" id="ARBA00040173"/>
    </source>
</evidence>
<dbReference type="PANTHER" id="PTHR33221">
    <property type="entry name" value="WINGED HELIX-TURN-HELIX TRANSCRIPTIONAL REGULATOR, RRF2 FAMILY"/>
    <property type="match status" value="1"/>
</dbReference>
<dbReference type="InterPro" id="IPR036390">
    <property type="entry name" value="WH_DNA-bd_sf"/>
</dbReference>
<comment type="caution">
    <text evidence="4">The sequence shown here is derived from an EMBL/GenBank/DDBJ whole genome shotgun (WGS) entry which is preliminary data.</text>
</comment>
<dbReference type="InterPro" id="IPR036388">
    <property type="entry name" value="WH-like_DNA-bd_sf"/>
</dbReference>
<name>A0ABS9H222_9BACL</name>
<dbReference type="EMBL" id="JAKIJS010000001">
    <property type="protein sequence ID" value="MCF6139017.1"/>
    <property type="molecule type" value="Genomic_DNA"/>
</dbReference>
<evidence type="ECO:0000313" key="5">
    <source>
        <dbReference type="Proteomes" id="UP001649381"/>
    </source>
</evidence>
<evidence type="ECO:0000313" key="4">
    <source>
        <dbReference type="EMBL" id="MCF6139017.1"/>
    </source>
</evidence>
<dbReference type="PROSITE" id="PS51197">
    <property type="entry name" value="HTH_RRF2_2"/>
    <property type="match status" value="1"/>
</dbReference>
<evidence type="ECO:0000256" key="1">
    <source>
        <dbReference type="ARBA" id="ARBA00023125"/>
    </source>
</evidence>
<dbReference type="Proteomes" id="UP001649381">
    <property type="component" value="Unassembled WGS sequence"/>
</dbReference>
<evidence type="ECO:0000256" key="2">
    <source>
        <dbReference type="ARBA" id="ARBA00034078"/>
    </source>
</evidence>
<dbReference type="RefSeq" id="WP_236337642.1">
    <property type="nucleotide sequence ID" value="NZ_JAKIJS010000001.1"/>
</dbReference>
<accession>A0ABS9H222</accession>
<sequence length="147" mass="16994">MRMTQYSDYFLRVLMYLAAQMDGRLVQIKEIADTYKISKNHLMKVTHELSKLGLIRTVRGRNGGITLGKKPEEINIGELIRRTEEDFYLVECFDAEHNKCIISPACKLRGVLNKALSAYFEVLDQYTLADLTRNVDQLQTLFSVEQE</sequence>
<keyword evidence="5" id="KW-1185">Reference proteome</keyword>
<reference evidence="4 5" key="1">
    <citation type="submission" date="2022-01" db="EMBL/GenBank/DDBJ databases">
        <title>Alkalihalobacillus sp. EGI L200015, a novel bacterium isolated from a salt lake sediment.</title>
        <authorList>
            <person name="Gao L."/>
            <person name="Fang B.-Z."/>
            <person name="Li W.-J."/>
        </authorList>
    </citation>
    <scope>NUCLEOTIDE SEQUENCE [LARGE SCALE GENOMIC DNA]</scope>
    <source>
        <strain evidence="4 5">KCTC 12718</strain>
    </source>
</reference>
<dbReference type="SUPFAM" id="SSF46785">
    <property type="entry name" value="Winged helix' DNA-binding domain"/>
    <property type="match status" value="1"/>
</dbReference>
<protein>
    <recommendedName>
        <fullName evidence="3">HTH-type transcriptional regulator NsrR</fullName>
    </recommendedName>
</protein>
<dbReference type="InterPro" id="IPR000944">
    <property type="entry name" value="Tscrpt_reg_Rrf2"/>
</dbReference>
<dbReference type="InterPro" id="IPR030489">
    <property type="entry name" value="TR_Rrf2-type_CS"/>
</dbReference>
<proteinExistence type="predicted"/>
<organism evidence="4 5">
    <name type="scientific">Pseudalkalibacillus berkeleyi</name>
    <dbReference type="NCBI Taxonomy" id="1069813"/>
    <lineage>
        <taxon>Bacteria</taxon>
        <taxon>Bacillati</taxon>
        <taxon>Bacillota</taxon>
        <taxon>Bacilli</taxon>
        <taxon>Bacillales</taxon>
        <taxon>Fictibacillaceae</taxon>
        <taxon>Pseudalkalibacillus</taxon>
    </lineage>
</organism>
<comment type="cofactor">
    <cofactor evidence="2">
        <name>[2Fe-2S] cluster</name>
        <dbReference type="ChEBI" id="CHEBI:190135"/>
    </cofactor>
</comment>
<dbReference type="PANTHER" id="PTHR33221:SF4">
    <property type="entry name" value="HTH-TYPE TRANSCRIPTIONAL REPRESSOR NSRR"/>
    <property type="match status" value="1"/>
</dbReference>
<dbReference type="NCBIfam" id="TIGR00738">
    <property type="entry name" value="rrf2_super"/>
    <property type="match status" value="1"/>
</dbReference>
<keyword evidence="1" id="KW-0238">DNA-binding</keyword>